<dbReference type="Gene3D" id="3.40.1380.10">
    <property type="match status" value="1"/>
</dbReference>
<name>A0A1B0FE29_GLOMM</name>
<organism evidence="9 10">
    <name type="scientific">Glossina morsitans morsitans</name>
    <name type="common">Savannah tsetse fly</name>
    <dbReference type="NCBI Taxonomy" id="37546"/>
    <lineage>
        <taxon>Eukaryota</taxon>
        <taxon>Metazoa</taxon>
        <taxon>Ecdysozoa</taxon>
        <taxon>Arthropoda</taxon>
        <taxon>Hexapoda</taxon>
        <taxon>Insecta</taxon>
        <taxon>Pterygota</taxon>
        <taxon>Neoptera</taxon>
        <taxon>Endopterygota</taxon>
        <taxon>Diptera</taxon>
        <taxon>Brachycera</taxon>
        <taxon>Muscomorpha</taxon>
        <taxon>Hippoboscoidea</taxon>
        <taxon>Glossinidae</taxon>
        <taxon>Glossina</taxon>
    </lineage>
</organism>
<evidence type="ECO:0000256" key="5">
    <source>
        <dbReference type="ARBA" id="ARBA00023065"/>
    </source>
</evidence>
<comment type="similarity">
    <text evidence="2">Belongs to the ATPase gamma chain family.</text>
</comment>
<keyword evidence="4" id="KW-0375">Hydrogen ion transport</keyword>
<reference evidence="9" key="1">
    <citation type="submission" date="2020-05" db="UniProtKB">
        <authorList>
            <consortium name="EnsemblMetazoa"/>
        </authorList>
    </citation>
    <scope>IDENTIFICATION</scope>
    <source>
        <strain evidence="9">Yale</strain>
    </source>
</reference>
<evidence type="ECO:0000256" key="3">
    <source>
        <dbReference type="ARBA" id="ARBA00022448"/>
    </source>
</evidence>
<dbReference type="Gene3D" id="1.10.287.80">
    <property type="entry name" value="ATP synthase, gamma subunit, helix hairpin domain"/>
    <property type="match status" value="1"/>
</dbReference>
<dbReference type="AlphaFoldDB" id="A0A1B0FE29"/>
<evidence type="ECO:0000313" key="9">
    <source>
        <dbReference type="EnsemblMetazoa" id="GMOY001857-PA"/>
    </source>
</evidence>
<dbReference type="GO" id="GO:0045259">
    <property type="term" value="C:proton-transporting ATP synthase complex"/>
    <property type="evidence" value="ECO:0007669"/>
    <property type="project" value="UniProtKB-KW"/>
</dbReference>
<evidence type="ECO:0000256" key="1">
    <source>
        <dbReference type="ARBA" id="ARBA00004170"/>
    </source>
</evidence>
<dbReference type="Proteomes" id="UP000092444">
    <property type="component" value="Unassembled WGS sequence"/>
</dbReference>
<keyword evidence="7" id="KW-0139">CF(1)</keyword>
<dbReference type="PANTHER" id="PTHR11693:SF22">
    <property type="entry name" value="ATP SYNTHASE SUBUNIT GAMMA, MITOCHONDRIAL"/>
    <property type="match status" value="1"/>
</dbReference>
<dbReference type="InterPro" id="IPR000131">
    <property type="entry name" value="ATP_synth_F1_gsu"/>
</dbReference>
<evidence type="ECO:0000256" key="2">
    <source>
        <dbReference type="ARBA" id="ARBA00007681"/>
    </source>
</evidence>
<dbReference type="InterPro" id="IPR011990">
    <property type="entry name" value="TPR-like_helical_dom_sf"/>
</dbReference>
<dbReference type="Gene3D" id="1.25.40.10">
    <property type="entry name" value="Tetratricopeptide repeat domain"/>
    <property type="match status" value="1"/>
</dbReference>
<keyword evidence="3" id="KW-0813">Transport</keyword>
<evidence type="ECO:0008006" key="11">
    <source>
        <dbReference type="Google" id="ProtNLM"/>
    </source>
</evidence>
<keyword evidence="5" id="KW-0406">Ion transport</keyword>
<dbReference type="PANTHER" id="PTHR11693">
    <property type="entry name" value="ATP SYNTHASE GAMMA CHAIN"/>
    <property type="match status" value="1"/>
</dbReference>
<sequence>MDEFRMLLEVNQSRIEKKIFDLKRSQHTQCEQGDNNSRCKNLAKLLLLVVKMKNSLLREAKFDNHINSIKPLISELDDPEIENAVDELENLKEINTLHELKLSFEKLLILSITTKVDDRNDPLRVKFAEIEESINDNDWQNITVTVSNLTHSEFKPWLNKLNGFIVIDLDNIENAQKLVKSLSEESDRLSLIKLFNSEYCSSSINDKMLSIPFQIEQGILKEDWINAILRLKEAVKSNIFLPFDHKEMFAVFYCALAKQYESKGNFKEAIKSLFSYSAIFQPINYLKAELYIKHGKIRKASAVLEAEYTVNPTPQSAKMYINLNSKGAERLYNLRPDYYFSYCLLALSSMSSGKYDLASQYLDTAMKKANYMSIYFIVIQLKVTLQEHDKGFVLGCYVGAASENDRGGVKMALDNMKEKYSNIKKMWADMGYQGKDLKDYVKREYGIDIEIVKRPPCRFWVHKDTPLELLPQRHPGFSVQPRRVVYKMKSLKELSLRIKNIKSVQKTTKIMQMVSAAKLLESQKKLLNSKLYVSKLHNIISSLMLSVDQELLAKILNVSNDGSYLVFIVASDRGLCGNFNSSIVKFSQERVNKSIANGKKVDILFLGKKAFDVGKNRFDSKSILKIENSKEITLKHVEALVDGIDLSKYDKVKVFYSKFYNTFMQKPMLETIKPWSKDSSLIDSSLAGPTTDYDYEYEPQNIEFILKSLVQDNVVIALYSALLESATSENSARMVAMESANRNTKEILNKLALL</sequence>
<dbReference type="SUPFAM" id="SSF52943">
    <property type="entry name" value="ATP synthase (F1-ATPase), gamma subunit"/>
    <property type="match status" value="1"/>
</dbReference>
<dbReference type="GO" id="GO:0046933">
    <property type="term" value="F:proton-transporting ATP synthase activity, rotational mechanism"/>
    <property type="evidence" value="ECO:0007669"/>
    <property type="project" value="InterPro"/>
</dbReference>
<dbReference type="SUPFAM" id="SSF48452">
    <property type="entry name" value="TPR-like"/>
    <property type="match status" value="1"/>
</dbReference>
<evidence type="ECO:0000256" key="4">
    <source>
        <dbReference type="ARBA" id="ARBA00022781"/>
    </source>
</evidence>
<dbReference type="Pfam" id="PF00231">
    <property type="entry name" value="ATP-synt"/>
    <property type="match status" value="1"/>
</dbReference>
<keyword evidence="8" id="KW-0066">ATP synthesis</keyword>
<dbReference type="PRINTS" id="PR00126">
    <property type="entry name" value="ATPASEGAMMA"/>
</dbReference>
<dbReference type="EnsemblMetazoa" id="GMOY001857-RA">
    <property type="protein sequence ID" value="GMOY001857-PA"/>
    <property type="gene ID" value="GMOY001857"/>
</dbReference>
<keyword evidence="6" id="KW-0472">Membrane</keyword>
<proteinExistence type="inferred from homology"/>
<comment type="subcellular location">
    <subcellularLocation>
        <location evidence="1">Membrane</location>
        <topology evidence="1">Peripheral membrane protein</topology>
    </subcellularLocation>
</comment>
<dbReference type="EMBL" id="CCAG010004010">
    <property type="status" value="NOT_ANNOTATED_CDS"/>
    <property type="molecule type" value="Genomic_DNA"/>
</dbReference>
<dbReference type="VEuPathDB" id="VectorBase:GMOY001857"/>
<evidence type="ECO:0000256" key="8">
    <source>
        <dbReference type="ARBA" id="ARBA00023310"/>
    </source>
</evidence>
<keyword evidence="10" id="KW-1185">Reference proteome</keyword>
<dbReference type="STRING" id="37546.A0A1B0FE29"/>
<evidence type="ECO:0000256" key="6">
    <source>
        <dbReference type="ARBA" id="ARBA00023136"/>
    </source>
</evidence>
<protein>
    <recommendedName>
        <fullName evidence="11">F-ATPase gamma subunit</fullName>
    </recommendedName>
</protein>
<evidence type="ECO:0000256" key="7">
    <source>
        <dbReference type="ARBA" id="ARBA00023196"/>
    </source>
</evidence>
<evidence type="ECO:0000313" key="10">
    <source>
        <dbReference type="Proteomes" id="UP000092444"/>
    </source>
</evidence>
<dbReference type="CDD" id="cd12151">
    <property type="entry name" value="F1-ATPase_gamma"/>
    <property type="match status" value="1"/>
</dbReference>
<dbReference type="InterPro" id="IPR035968">
    <property type="entry name" value="ATP_synth_F1_ATPase_gsu"/>
</dbReference>
<accession>A0A1B0FE29</accession>